<evidence type="ECO:0000256" key="2">
    <source>
        <dbReference type="ARBA" id="ARBA00012338"/>
    </source>
</evidence>
<dbReference type="PROSITE" id="PS00163">
    <property type="entry name" value="FUMARATE_LYASES"/>
    <property type="match status" value="1"/>
</dbReference>
<keyword evidence="3 6" id="KW-0055">Arginine biosynthesis</keyword>
<comment type="caution">
    <text evidence="9">The sequence shown here is derived from an EMBL/GenBank/DDBJ whole genome shotgun (WGS) entry which is preliminary data.</text>
</comment>
<feature type="domain" description="Fumarate lyase N-terminal" evidence="7">
    <location>
        <begin position="7"/>
        <end position="301"/>
    </location>
</feature>
<dbReference type="Gene3D" id="1.10.275.10">
    <property type="entry name" value="Fumarase/aspartase (N-terminal domain)"/>
    <property type="match status" value="1"/>
</dbReference>
<evidence type="ECO:0000256" key="6">
    <source>
        <dbReference type="HAMAP-Rule" id="MF_00006"/>
    </source>
</evidence>
<keyword evidence="5 6" id="KW-0456">Lyase</keyword>
<dbReference type="InterPro" id="IPR029419">
    <property type="entry name" value="Arg_succ_lyase_C"/>
</dbReference>
<dbReference type="InterPro" id="IPR009049">
    <property type="entry name" value="Argininosuccinate_lyase"/>
</dbReference>
<protein>
    <recommendedName>
        <fullName evidence="2 6">Argininosuccinate lyase</fullName>
        <shortName evidence="6">ASAL</shortName>
        <ecNumber evidence="2 6">4.3.2.1</ecNumber>
    </recommendedName>
    <alternativeName>
        <fullName evidence="6">Arginosuccinase</fullName>
    </alternativeName>
</protein>
<dbReference type="HAMAP" id="MF_00006">
    <property type="entry name" value="Arg_succ_lyase"/>
    <property type="match status" value="1"/>
</dbReference>
<keyword evidence="4 6" id="KW-0028">Amino-acid biosynthesis</keyword>
<dbReference type="SUPFAM" id="SSF48557">
    <property type="entry name" value="L-aspartase-like"/>
    <property type="match status" value="1"/>
</dbReference>
<comment type="similarity">
    <text evidence="6">Belongs to the lyase 1 family. Argininosuccinate lyase subfamily.</text>
</comment>
<comment type="catalytic activity">
    <reaction evidence="6">
        <text>2-(N(omega)-L-arginino)succinate = fumarate + L-arginine</text>
        <dbReference type="Rhea" id="RHEA:24020"/>
        <dbReference type="ChEBI" id="CHEBI:29806"/>
        <dbReference type="ChEBI" id="CHEBI:32682"/>
        <dbReference type="ChEBI" id="CHEBI:57472"/>
        <dbReference type="EC" id="4.3.2.1"/>
    </reaction>
</comment>
<comment type="pathway">
    <text evidence="1 6">Amino-acid biosynthesis; L-arginine biosynthesis; L-arginine from L-ornithine and carbamoyl phosphate: step 3/3.</text>
</comment>
<organism evidence="9 10">
    <name type="scientific">Neobacillus kokaensis</name>
    <dbReference type="NCBI Taxonomy" id="2759023"/>
    <lineage>
        <taxon>Bacteria</taxon>
        <taxon>Bacillati</taxon>
        <taxon>Bacillota</taxon>
        <taxon>Bacilli</taxon>
        <taxon>Bacillales</taxon>
        <taxon>Bacillaceae</taxon>
        <taxon>Neobacillus</taxon>
    </lineage>
</organism>
<dbReference type="InterPro" id="IPR020557">
    <property type="entry name" value="Fumarate_lyase_CS"/>
</dbReference>
<dbReference type="Pfam" id="PF14698">
    <property type="entry name" value="ASL_C2"/>
    <property type="match status" value="1"/>
</dbReference>
<comment type="subcellular location">
    <subcellularLocation>
        <location evidence="6">Cytoplasm</location>
    </subcellularLocation>
</comment>
<dbReference type="CDD" id="cd01359">
    <property type="entry name" value="Argininosuccinate_lyase"/>
    <property type="match status" value="1"/>
</dbReference>
<evidence type="ECO:0000256" key="3">
    <source>
        <dbReference type="ARBA" id="ARBA00022571"/>
    </source>
</evidence>
<dbReference type="InterPro" id="IPR022761">
    <property type="entry name" value="Fumarate_lyase_N"/>
</dbReference>
<reference evidence="9 10" key="1">
    <citation type="journal article" date="2022" name="Int. J. Syst. Evol. Microbiol.">
        <title>Neobacillus kokaensis sp. nov., isolated from soil.</title>
        <authorList>
            <person name="Yuki K."/>
            <person name="Matsubara H."/>
            <person name="Yamaguchi S."/>
        </authorList>
    </citation>
    <scope>NUCLEOTIDE SEQUENCE [LARGE SCALE GENOMIC DNA]</scope>
    <source>
        <strain evidence="9 10">LOB 377</strain>
    </source>
</reference>
<dbReference type="Gene3D" id="1.20.200.10">
    <property type="entry name" value="Fumarase/aspartase (Central domain)"/>
    <property type="match status" value="1"/>
</dbReference>
<feature type="domain" description="Argininosuccinate lyase C-terminal" evidence="8">
    <location>
        <begin position="364"/>
        <end position="432"/>
    </location>
</feature>
<dbReference type="InterPro" id="IPR000362">
    <property type="entry name" value="Fumarate_lyase_fam"/>
</dbReference>
<proteinExistence type="inferred from homology"/>
<evidence type="ECO:0000313" key="9">
    <source>
        <dbReference type="EMBL" id="GHI00166.1"/>
    </source>
</evidence>
<evidence type="ECO:0000256" key="1">
    <source>
        <dbReference type="ARBA" id="ARBA00004941"/>
    </source>
</evidence>
<evidence type="ECO:0000259" key="8">
    <source>
        <dbReference type="Pfam" id="PF14698"/>
    </source>
</evidence>
<dbReference type="PRINTS" id="PR00145">
    <property type="entry name" value="ARGSUCLYASE"/>
</dbReference>
<keyword evidence="10" id="KW-1185">Reference proteome</keyword>
<dbReference type="NCBIfam" id="TIGR00838">
    <property type="entry name" value="argH"/>
    <property type="match status" value="1"/>
</dbReference>
<dbReference type="RefSeq" id="WP_191275392.1">
    <property type="nucleotide sequence ID" value="NZ_BNDS01000019.1"/>
</dbReference>
<dbReference type="Gene3D" id="1.10.40.30">
    <property type="entry name" value="Fumarase/aspartase (C-terminal domain)"/>
    <property type="match status" value="1"/>
</dbReference>
<dbReference type="PANTHER" id="PTHR43814">
    <property type="entry name" value="ARGININOSUCCINATE LYASE"/>
    <property type="match status" value="1"/>
</dbReference>
<dbReference type="EMBL" id="BNDS01000019">
    <property type="protein sequence ID" value="GHI00166.1"/>
    <property type="molecule type" value="Genomic_DNA"/>
</dbReference>
<evidence type="ECO:0000256" key="5">
    <source>
        <dbReference type="ARBA" id="ARBA00023239"/>
    </source>
</evidence>
<gene>
    <name evidence="9" type="primary">argH_2</name>
    <name evidence="6" type="synonym">argH</name>
    <name evidence="9" type="ORF">AM1BK_37080</name>
</gene>
<dbReference type="Proteomes" id="UP000637074">
    <property type="component" value="Unassembled WGS sequence"/>
</dbReference>
<name>A0ABQ3NAC8_9BACI</name>
<dbReference type="GO" id="GO:0016829">
    <property type="term" value="F:lyase activity"/>
    <property type="evidence" value="ECO:0007669"/>
    <property type="project" value="UniProtKB-KW"/>
</dbReference>
<dbReference type="EC" id="4.3.2.1" evidence="2 6"/>
<evidence type="ECO:0000256" key="4">
    <source>
        <dbReference type="ARBA" id="ARBA00022605"/>
    </source>
</evidence>
<dbReference type="PANTHER" id="PTHR43814:SF1">
    <property type="entry name" value="ARGININOSUCCINATE LYASE"/>
    <property type="match status" value="1"/>
</dbReference>
<accession>A0ABQ3NAC8</accession>
<dbReference type="InterPro" id="IPR008948">
    <property type="entry name" value="L-Aspartase-like"/>
</dbReference>
<evidence type="ECO:0000259" key="7">
    <source>
        <dbReference type="Pfam" id="PF00206"/>
    </source>
</evidence>
<sequence>MSKLWGGRFTKETNKLVEEFTASISFDQKLAKEDIAGSLAHVQMLGECGIIPKEDAETIKQGLLKIKEKVDQNEVEFLVEDEDIHMNIEKLLIEEIGAVGGKLHTGRSRNDQVATDMHLYLRTKTTEIIKLVEDVQLSIIKQAKENIETLIPGYTHLQRAQPVSFAHHLMAYFWMFERDKERLVDSLKRINWLPLGSGALAGTTFPINRGKVAEILGFETIYPNSMDAVSDRDFILEFLSIGSIIMTHISRLSEEMVLWSSQEFQFIELDDSFCTGSSIMPQKKNPDVPELLRGKTGRTYGNLIGLLTVLKGLPLAYNKDLQEDKEGMFDTVETLEGSLKLLAPMIETMTVNKDIMRKAINNDFSNATDIADYLVTKGLPFREAHEVIGKIVLYSIQSNKFLLDLSMEEYKQFSDLFENDIFEVLAPEHVVAVRNSFGGTSPNQVKQQIKLAEEKIQQ</sequence>
<keyword evidence="6" id="KW-0963">Cytoplasm</keyword>
<evidence type="ECO:0000313" key="10">
    <source>
        <dbReference type="Proteomes" id="UP000637074"/>
    </source>
</evidence>
<dbReference type="PRINTS" id="PR00149">
    <property type="entry name" value="FUMRATELYASE"/>
</dbReference>
<dbReference type="InterPro" id="IPR024083">
    <property type="entry name" value="Fumarase/histidase_N"/>
</dbReference>
<dbReference type="Pfam" id="PF00206">
    <property type="entry name" value="Lyase_1"/>
    <property type="match status" value="1"/>
</dbReference>